<feature type="domain" description="CMP/dCMP-type deaminase" evidence="9">
    <location>
        <begin position="163"/>
        <end position="269"/>
    </location>
</feature>
<comment type="cofactor">
    <cofactor evidence="8">
        <name>Zn(2+)</name>
        <dbReference type="ChEBI" id="CHEBI:29105"/>
    </cofactor>
    <text evidence="8">Binds 1 zinc ion.</text>
</comment>
<evidence type="ECO:0000313" key="10">
    <source>
        <dbReference type="EMBL" id="RQW61932.1"/>
    </source>
</evidence>
<dbReference type="NCBIfam" id="NF006537">
    <property type="entry name" value="PRK09027.1"/>
    <property type="match status" value="1"/>
</dbReference>
<accession>A0A3N9TYC2</accession>
<feature type="domain" description="CMP/dCMP-type deaminase" evidence="9">
    <location>
        <begin position="37"/>
        <end position="157"/>
    </location>
</feature>
<proteinExistence type="inferred from homology"/>
<keyword evidence="11" id="KW-1185">Reference proteome</keyword>
<reference evidence="10 11" key="1">
    <citation type="submission" date="2018-11" db="EMBL/GenBank/DDBJ databases">
        <title>Vibrio LJC006 sp. nov., isolated from seawater during the bloom of the enteromorpha.</title>
        <authorList>
            <person name="Liang J."/>
        </authorList>
    </citation>
    <scope>NUCLEOTIDE SEQUENCE [LARGE SCALE GENOMIC DNA]</scope>
    <source>
        <strain evidence="10 11">LJC006</strain>
    </source>
</reference>
<dbReference type="AlphaFoldDB" id="A0A3N9TYC2"/>
<feature type="binding site" evidence="8">
    <location>
        <position position="91"/>
    </location>
    <ligand>
        <name>Zn(2+)</name>
        <dbReference type="ChEBI" id="CHEBI:29105"/>
        <note>catalytic</note>
    </ligand>
</feature>
<dbReference type="Pfam" id="PF08211">
    <property type="entry name" value="dCMP_cyt_deam_2"/>
    <property type="match status" value="1"/>
</dbReference>
<evidence type="ECO:0000313" key="11">
    <source>
        <dbReference type="Proteomes" id="UP000281112"/>
    </source>
</evidence>
<keyword evidence="4 10" id="KW-0378">Hydrolase</keyword>
<evidence type="ECO:0000256" key="8">
    <source>
        <dbReference type="PIRSR" id="PIRSR006334-3"/>
    </source>
</evidence>
<evidence type="ECO:0000256" key="3">
    <source>
        <dbReference type="ARBA" id="ARBA00022723"/>
    </source>
</evidence>
<evidence type="ECO:0000256" key="2">
    <source>
        <dbReference type="ARBA" id="ARBA00011738"/>
    </source>
</evidence>
<feature type="binding site" evidence="8">
    <location>
        <position position="118"/>
    </location>
    <ligand>
        <name>Zn(2+)</name>
        <dbReference type="ChEBI" id="CHEBI:29105"/>
        <note>catalytic</note>
    </ligand>
</feature>
<dbReference type="Gene3D" id="3.40.140.10">
    <property type="entry name" value="Cytidine Deaminase, domain 2"/>
    <property type="match status" value="2"/>
</dbReference>
<dbReference type="GO" id="GO:0008270">
    <property type="term" value="F:zinc ion binding"/>
    <property type="evidence" value="ECO:0007669"/>
    <property type="project" value="InterPro"/>
</dbReference>
<comment type="similarity">
    <text evidence="1">Belongs to the cytidine and deoxycytidylate deaminase family.</text>
</comment>
<dbReference type="FunFam" id="3.40.140.10:FF:000007">
    <property type="entry name" value="Cytidine deaminase"/>
    <property type="match status" value="1"/>
</dbReference>
<dbReference type="InterPro" id="IPR016193">
    <property type="entry name" value="Cytidine_deaminase-like"/>
</dbReference>
<evidence type="ECO:0000256" key="5">
    <source>
        <dbReference type="ARBA" id="ARBA00022833"/>
    </source>
</evidence>
<feature type="active site" description="Proton donor" evidence="6">
    <location>
        <position position="93"/>
    </location>
</feature>
<sequence length="269" mass="29250">MLHSETLKQRYVQRTKSSVSVIPSNEKQALMKEFSLSEAEICFSLLPIAATLAHVPLSNFHVGAIAKGSSGALYFGANIEFESAPLGHTIHAEQAACNNAWMNGENGIEDIFVTAPPCGHCRQFMNELNTSHKLNIWIKDSTVKTLKSLLPDDFGPTDLGIEASFLTNNSQSIAALERSYSPYTQSPSAVELLMKNGTIYHGAYAENAAFNPSLPPLQSALIMCILDRCSLNDIVRVTLKESPSNRIKHRDTSASLASLIAPQAEFVVA</sequence>
<dbReference type="OrthoDB" id="9795347at2"/>
<dbReference type="EMBL" id="RJVQ01000008">
    <property type="protein sequence ID" value="RQW61932.1"/>
    <property type="molecule type" value="Genomic_DNA"/>
</dbReference>
<dbReference type="PANTHER" id="PTHR11644">
    <property type="entry name" value="CYTIDINE DEAMINASE"/>
    <property type="match status" value="1"/>
</dbReference>
<evidence type="ECO:0000259" key="9">
    <source>
        <dbReference type="PROSITE" id="PS51747"/>
    </source>
</evidence>
<dbReference type="EC" id="3.5.4.5" evidence="10"/>
<evidence type="ECO:0000256" key="7">
    <source>
        <dbReference type="PIRSR" id="PIRSR006334-2"/>
    </source>
</evidence>
<dbReference type="GO" id="GO:0072527">
    <property type="term" value="P:pyrimidine-containing compound metabolic process"/>
    <property type="evidence" value="ECO:0007669"/>
    <property type="project" value="UniProtKB-ARBA"/>
</dbReference>
<comment type="subunit">
    <text evidence="2">Homodimer.</text>
</comment>
<dbReference type="PIRSF" id="PIRSF006334">
    <property type="entry name" value="Cdd_plus_pseudo"/>
    <property type="match status" value="1"/>
</dbReference>
<organism evidence="10 11">
    <name type="scientific">Vibrio viridaestus</name>
    <dbReference type="NCBI Taxonomy" id="2487322"/>
    <lineage>
        <taxon>Bacteria</taxon>
        <taxon>Pseudomonadati</taxon>
        <taxon>Pseudomonadota</taxon>
        <taxon>Gammaproteobacteria</taxon>
        <taxon>Vibrionales</taxon>
        <taxon>Vibrionaceae</taxon>
        <taxon>Vibrio</taxon>
    </lineage>
</organism>
<dbReference type="GO" id="GO:0055086">
    <property type="term" value="P:nucleobase-containing small molecule metabolic process"/>
    <property type="evidence" value="ECO:0007669"/>
    <property type="project" value="UniProtKB-ARBA"/>
</dbReference>
<dbReference type="PROSITE" id="PS51747">
    <property type="entry name" value="CYT_DCMP_DEAMINASES_2"/>
    <property type="match status" value="2"/>
</dbReference>
<dbReference type="GO" id="GO:0004126">
    <property type="term" value="F:cytidine deaminase activity"/>
    <property type="evidence" value="ECO:0007669"/>
    <property type="project" value="UniProtKB-EC"/>
</dbReference>
<dbReference type="InterPro" id="IPR050202">
    <property type="entry name" value="Cyt/Deoxycyt_deaminase"/>
</dbReference>
<feature type="binding site" evidence="7">
    <location>
        <begin position="78"/>
        <end position="80"/>
    </location>
    <ligand>
        <name>substrate</name>
    </ligand>
</feature>
<feature type="binding site" evidence="8">
    <location>
        <position position="121"/>
    </location>
    <ligand>
        <name>Zn(2+)</name>
        <dbReference type="ChEBI" id="CHEBI:29105"/>
        <note>catalytic</note>
    </ligand>
</feature>
<dbReference type="CDD" id="cd01283">
    <property type="entry name" value="cytidine_deaminase"/>
    <property type="match status" value="2"/>
</dbReference>
<dbReference type="SUPFAM" id="SSF53927">
    <property type="entry name" value="Cytidine deaminase-like"/>
    <property type="match status" value="2"/>
</dbReference>
<protein>
    <submittedName>
        <fullName evidence="10">Cytidine deaminase</fullName>
        <ecNumber evidence="10">3.5.4.5</ecNumber>
    </submittedName>
</protein>
<dbReference type="GO" id="GO:0005829">
    <property type="term" value="C:cytosol"/>
    <property type="evidence" value="ECO:0007669"/>
    <property type="project" value="TreeGrafter"/>
</dbReference>
<dbReference type="Pfam" id="PF00383">
    <property type="entry name" value="dCMP_cyt_deam_1"/>
    <property type="match status" value="1"/>
</dbReference>
<dbReference type="InterPro" id="IPR013171">
    <property type="entry name" value="Cyd/dCyd_deaminase_Zn-bd"/>
</dbReference>
<dbReference type="InterPro" id="IPR002125">
    <property type="entry name" value="CMP_dCMP_dom"/>
</dbReference>
<dbReference type="Proteomes" id="UP000281112">
    <property type="component" value="Unassembled WGS sequence"/>
</dbReference>
<evidence type="ECO:0000256" key="6">
    <source>
        <dbReference type="PIRSR" id="PIRSR006334-1"/>
    </source>
</evidence>
<dbReference type="PANTHER" id="PTHR11644:SF2">
    <property type="entry name" value="CYTIDINE DEAMINASE"/>
    <property type="match status" value="1"/>
</dbReference>
<keyword evidence="5 8" id="KW-0862">Zinc</keyword>
<gene>
    <name evidence="10" type="ORF">EES38_16285</name>
</gene>
<comment type="caution">
    <text evidence="10">The sequence shown here is derived from an EMBL/GenBank/DDBJ whole genome shotgun (WGS) entry which is preliminary data.</text>
</comment>
<dbReference type="RefSeq" id="WP_124938270.1">
    <property type="nucleotide sequence ID" value="NZ_RJVQ01000008.1"/>
</dbReference>
<evidence type="ECO:0000256" key="1">
    <source>
        <dbReference type="ARBA" id="ARBA00006576"/>
    </source>
</evidence>
<keyword evidence="3 8" id="KW-0479">Metal-binding</keyword>
<name>A0A3N9TYC2_9VIBR</name>
<evidence type="ECO:0000256" key="4">
    <source>
        <dbReference type="ARBA" id="ARBA00022801"/>
    </source>
</evidence>